<dbReference type="Gene3D" id="2.30.30.40">
    <property type="entry name" value="SH3 Domains"/>
    <property type="match status" value="1"/>
</dbReference>
<dbReference type="GO" id="GO:0007165">
    <property type="term" value="P:signal transduction"/>
    <property type="evidence" value="ECO:0007669"/>
    <property type="project" value="InterPro"/>
</dbReference>
<dbReference type="OrthoDB" id="7390823at2"/>
<gene>
    <name evidence="2" type="ORF">A6F68_00946</name>
</gene>
<dbReference type="PROSITE" id="PS50851">
    <property type="entry name" value="CHEW"/>
    <property type="match status" value="1"/>
</dbReference>
<dbReference type="GO" id="GO:0006935">
    <property type="term" value="P:chemotaxis"/>
    <property type="evidence" value="ECO:0007669"/>
    <property type="project" value="InterPro"/>
</dbReference>
<dbReference type="PANTHER" id="PTHR22617">
    <property type="entry name" value="CHEMOTAXIS SENSOR HISTIDINE KINASE-RELATED"/>
    <property type="match status" value="1"/>
</dbReference>
<dbReference type="Pfam" id="PF01584">
    <property type="entry name" value="CheW"/>
    <property type="match status" value="1"/>
</dbReference>
<evidence type="ECO:0000313" key="2">
    <source>
        <dbReference type="EMBL" id="ANY19471.1"/>
    </source>
</evidence>
<dbReference type="InterPro" id="IPR002545">
    <property type="entry name" value="CheW-lke_dom"/>
</dbReference>
<protein>
    <submittedName>
        <fullName evidence="2">CheW-like domain protein</fullName>
    </submittedName>
</protein>
<dbReference type="GO" id="GO:0005829">
    <property type="term" value="C:cytosol"/>
    <property type="evidence" value="ECO:0007669"/>
    <property type="project" value="TreeGrafter"/>
</dbReference>
<dbReference type="KEGG" id="ado:A6F68_00946"/>
<dbReference type="Proteomes" id="UP000092932">
    <property type="component" value="Chromosome"/>
</dbReference>
<dbReference type="EMBL" id="CP016591">
    <property type="protein sequence ID" value="ANY19471.1"/>
    <property type="molecule type" value="Genomic_DNA"/>
</dbReference>
<feature type="domain" description="CheW-like" evidence="1">
    <location>
        <begin position="2"/>
        <end position="142"/>
    </location>
</feature>
<evidence type="ECO:0000259" key="1">
    <source>
        <dbReference type="PROSITE" id="PS50851"/>
    </source>
</evidence>
<dbReference type="AlphaFoldDB" id="A0A1B2ABJ4"/>
<dbReference type="RefSeq" id="WP_067676914.1">
    <property type="nucleotide sequence ID" value="NZ_CP016591.1"/>
</dbReference>
<dbReference type="InterPro" id="IPR036061">
    <property type="entry name" value="CheW-like_dom_sf"/>
</dbReference>
<sequence length="145" mass="14812">MTDLVLVFALGGRRAALPTDVLHSVVELDAVCPIPRAPEFVLGLSALRSHTLTVVDAAAALGIAAPRAAVEGSRAAIVDFEGHRYALVVDSIDDVAERLSEPTPVPGETGPGWQRASEGLIETARGPAMLLSLGALIAGPGAMAA</sequence>
<name>A0A1B2ABJ4_9SPHN</name>
<proteinExistence type="predicted"/>
<dbReference type="SMART" id="SM00260">
    <property type="entry name" value="CheW"/>
    <property type="match status" value="1"/>
</dbReference>
<organism evidence="2 3">
    <name type="scientific">Tsuneonella dongtanensis</name>
    <dbReference type="NCBI Taxonomy" id="692370"/>
    <lineage>
        <taxon>Bacteria</taxon>
        <taxon>Pseudomonadati</taxon>
        <taxon>Pseudomonadota</taxon>
        <taxon>Alphaproteobacteria</taxon>
        <taxon>Sphingomonadales</taxon>
        <taxon>Erythrobacteraceae</taxon>
        <taxon>Tsuneonella</taxon>
    </lineage>
</organism>
<dbReference type="InterPro" id="IPR039315">
    <property type="entry name" value="CheW"/>
</dbReference>
<reference evidence="2 3" key="1">
    <citation type="submission" date="2016-07" db="EMBL/GenBank/DDBJ databases">
        <title>Complete genome sequence of Altererythrobacter dongtanensis KCTC 22672, a type strain with esterase isolated from tidal flat.</title>
        <authorList>
            <person name="Cheng H."/>
            <person name="Wu Y.-H."/>
            <person name="Zhou P."/>
            <person name="Huo Y.-Y."/>
            <person name="Wang C.-S."/>
            <person name="Xu X.-W."/>
        </authorList>
    </citation>
    <scope>NUCLEOTIDE SEQUENCE [LARGE SCALE GENOMIC DNA]</scope>
    <source>
        <strain evidence="2 3">KCTC 22672</strain>
    </source>
</reference>
<dbReference type="PANTHER" id="PTHR22617:SF23">
    <property type="entry name" value="CHEMOTAXIS PROTEIN CHEW"/>
    <property type="match status" value="1"/>
</dbReference>
<dbReference type="STRING" id="692370.A6F68_00946"/>
<dbReference type="SUPFAM" id="SSF50341">
    <property type="entry name" value="CheW-like"/>
    <property type="match status" value="1"/>
</dbReference>
<accession>A0A1B2ABJ4</accession>
<evidence type="ECO:0000313" key="3">
    <source>
        <dbReference type="Proteomes" id="UP000092932"/>
    </source>
</evidence>
<keyword evidence="3" id="KW-1185">Reference proteome</keyword>
<dbReference type="Gene3D" id="2.40.50.180">
    <property type="entry name" value="CheA-289, Domain 4"/>
    <property type="match status" value="1"/>
</dbReference>